<gene>
    <name evidence="1" type="primary">rsmS</name>
    <name evidence="1" type="ORF">JQC93_07150</name>
</gene>
<comment type="caution">
    <text evidence="1">The sequence shown here is derived from an EMBL/GenBank/DDBJ whole genome shotgun (WGS) entry which is preliminary data.</text>
</comment>
<keyword evidence="2" id="KW-1185">Reference proteome</keyword>
<organism evidence="1 2">
    <name type="scientific">Vibrio ulleungensis</name>
    <dbReference type="NCBI Taxonomy" id="2807619"/>
    <lineage>
        <taxon>Bacteria</taxon>
        <taxon>Pseudomonadati</taxon>
        <taxon>Pseudomonadota</taxon>
        <taxon>Gammaproteobacteria</taxon>
        <taxon>Vibrionales</taxon>
        <taxon>Vibrionaceae</taxon>
        <taxon>Vibrio</taxon>
    </lineage>
</organism>
<dbReference type="EMBL" id="JAFEUM010000002">
    <property type="protein sequence ID" value="MBM7036186.1"/>
    <property type="molecule type" value="Genomic_DNA"/>
</dbReference>
<evidence type="ECO:0000313" key="1">
    <source>
        <dbReference type="EMBL" id="MBM7036186.1"/>
    </source>
</evidence>
<dbReference type="NCBIfam" id="NF008266">
    <property type="entry name" value="PRK11038.1"/>
    <property type="match status" value="1"/>
</dbReference>
<dbReference type="RefSeq" id="WP_205157777.1">
    <property type="nucleotide sequence ID" value="NZ_JAFEUM010000002.1"/>
</dbReference>
<dbReference type="Proteomes" id="UP000809621">
    <property type="component" value="Unassembled WGS sequence"/>
</dbReference>
<name>A0ABS2HHN4_9VIBR</name>
<accession>A0ABS2HHN4</accession>
<dbReference type="Pfam" id="PF10689">
    <property type="entry name" value="DUF2496"/>
    <property type="match status" value="1"/>
</dbReference>
<reference evidence="1 2" key="1">
    <citation type="submission" date="2021-02" db="EMBL/GenBank/DDBJ databases">
        <authorList>
            <person name="Park J.-S."/>
        </authorList>
    </citation>
    <scope>NUCLEOTIDE SEQUENCE [LARGE SCALE GENOMIC DNA]</scope>
    <source>
        <strain evidence="1 2">188UL20-2</strain>
    </source>
</reference>
<protein>
    <submittedName>
        <fullName evidence="1">Pleiotropic regulatory protein RsmS</fullName>
    </submittedName>
</protein>
<proteinExistence type="predicted"/>
<evidence type="ECO:0000313" key="2">
    <source>
        <dbReference type="Proteomes" id="UP000809621"/>
    </source>
</evidence>
<sequence>MSDENTEDGVKANNHPLQSAPKDVQLAVDLIYLLESNNIDPATALSALEMVNADLLRKLSETR</sequence>
<dbReference type="InterPro" id="IPR019630">
    <property type="entry name" value="DUF2496_YbaM-rel"/>
</dbReference>